<organism evidence="2 3">
    <name type="scientific">Stegodyphus mimosarum</name>
    <name type="common">African social velvet spider</name>
    <dbReference type="NCBI Taxonomy" id="407821"/>
    <lineage>
        <taxon>Eukaryota</taxon>
        <taxon>Metazoa</taxon>
        <taxon>Ecdysozoa</taxon>
        <taxon>Arthropoda</taxon>
        <taxon>Chelicerata</taxon>
        <taxon>Arachnida</taxon>
        <taxon>Araneae</taxon>
        <taxon>Araneomorphae</taxon>
        <taxon>Entelegynae</taxon>
        <taxon>Eresoidea</taxon>
        <taxon>Eresidae</taxon>
        <taxon>Stegodyphus</taxon>
    </lineage>
</organism>
<protein>
    <submittedName>
        <fullName evidence="2">Uncharacterized protein</fullName>
    </submittedName>
</protein>
<dbReference type="Proteomes" id="UP000054359">
    <property type="component" value="Unassembled WGS sequence"/>
</dbReference>
<evidence type="ECO:0000256" key="1">
    <source>
        <dbReference type="SAM" id="SignalP"/>
    </source>
</evidence>
<feature type="chain" id="PRO_5001830917" evidence="1">
    <location>
        <begin position="23"/>
        <end position="52"/>
    </location>
</feature>
<sequence length="52" mass="6479">MPLWRTFLKRIGLFWLFFFACMENHENYMQLALSRETSPNQKTCKQRCFCRR</sequence>
<keyword evidence="3" id="KW-1185">Reference proteome</keyword>
<keyword evidence="1" id="KW-0732">Signal</keyword>
<gene>
    <name evidence="2" type="ORF">X975_19925</name>
</gene>
<feature type="signal peptide" evidence="1">
    <location>
        <begin position="1"/>
        <end position="22"/>
    </location>
</feature>
<reference evidence="2 3" key="1">
    <citation type="submission" date="2013-11" db="EMBL/GenBank/DDBJ databases">
        <title>Genome sequencing of Stegodyphus mimosarum.</title>
        <authorList>
            <person name="Bechsgaard J."/>
        </authorList>
    </citation>
    <scope>NUCLEOTIDE SEQUENCE [LARGE SCALE GENOMIC DNA]</scope>
</reference>
<name>A0A087URE1_STEMI</name>
<accession>A0A087URE1</accession>
<feature type="non-terminal residue" evidence="2">
    <location>
        <position position="52"/>
    </location>
</feature>
<dbReference type="AlphaFoldDB" id="A0A087URE1"/>
<evidence type="ECO:0000313" key="3">
    <source>
        <dbReference type="Proteomes" id="UP000054359"/>
    </source>
</evidence>
<dbReference type="EMBL" id="KK121183">
    <property type="protein sequence ID" value="KFM79930.1"/>
    <property type="molecule type" value="Genomic_DNA"/>
</dbReference>
<proteinExistence type="predicted"/>
<dbReference type="PROSITE" id="PS51257">
    <property type="entry name" value="PROKAR_LIPOPROTEIN"/>
    <property type="match status" value="1"/>
</dbReference>
<evidence type="ECO:0000313" key="2">
    <source>
        <dbReference type="EMBL" id="KFM79930.1"/>
    </source>
</evidence>